<dbReference type="AlphaFoldDB" id="A0A0M4T422"/>
<dbReference type="PANTHER" id="PTHR30485:SF2">
    <property type="entry name" value="BLL0597 PROTEIN"/>
    <property type="match status" value="1"/>
</dbReference>
<proteinExistence type="predicted"/>
<accession>A0A0M4T422</accession>
<dbReference type="Pfam" id="PF01292">
    <property type="entry name" value="Ni_hydr_CYTB"/>
    <property type="match status" value="1"/>
</dbReference>
<dbReference type="SUPFAM" id="SSF81342">
    <property type="entry name" value="Transmembrane di-heme cytochromes"/>
    <property type="match status" value="1"/>
</dbReference>
<protein>
    <submittedName>
        <fullName evidence="8">Cytochrome B</fullName>
    </submittedName>
</protein>
<dbReference type="GO" id="GO:0022904">
    <property type="term" value="P:respiratory electron transport chain"/>
    <property type="evidence" value="ECO:0007669"/>
    <property type="project" value="InterPro"/>
</dbReference>
<evidence type="ECO:0000256" key="1">
    <source>
        <dbReference type="ARBA" id="ARBA00004651"/>
    </source>
</evidence>
<comment type="subcellular location">
    <subcellularLocation>
        <location evidence="1">Cell membrane</location>
        <topology evidence="1">Multi-pass membrane protein</topology>
    </subcellularLocation>
</comment>
<dbReference type="InterPro" id="IPR051542">
    <property type="entry name" value="Hydrogenase_cytochrome"/>
</dbReference>
<name>A0A0M4T422_9GAMM</name>
<keyword evidence="3 6" id="KW-0812">Transmembrane</keyword>
<evidence type="ECO:0000256" key="3">
    <source>
        <dbReference type="ARBA" id="ARBA00022692"/>
    </source>
</evidence>
<evidence type="ECO:0000256" key="5">
    <source>
        <dbReference type="ARBA" id="ARBA00023136"/>
    </source>
</evidence>
<dbReference type="EMBL" id="CP012678">
    <property type="protein sequence ID" value="ALF60678.1"/>
    <property type="molecule type" value="Genomic_DNA"/>
</dbReference>
<sequence>MRVWDILVRFTHWTVAAGIIANLLFTEDGSELHEVVGYTVVGLVVIRLLWGLVGTRYARLTDFFPTPTRLKRHLADLSARRVDEQHLGHNPLAALMMFTLWAVIIGLGLTGYLMETKILGNKDLMEGIHEFLANSLYVLVPLHIISAIVMSYWERQNLIKAMITGNKTVTDEPSDVN</sequence>
<feature type="transmembrane region" description="Helical" evidence="6">
    <location>
        <begin position="6"/>
        <end position="25"/>
    </location>
</feature>
<dbReference type="Proteomes" id="UP000059847">
    <property type="component" value="Chromosome"/>
</dbReference>
<feature type="transmembrane region" description="Helical" evidence="6">
    <location>
        <begin position="92"/>
        <end position="114"/>
    </location>
</feature>
<feature type="domain" description="Cytochrome b561 bacterial/Ni-hydrogenase" evidence="7">
    <location>
        <begin position="3"/>
        <end position="165"/>
    </location>
</feature>
<keyword evidence="2" id="KW-1003">Cell membrane</keyword>
<keyword evidence="4 6" id="KW-1133">Transmembrane helix</keyword>
<keyword evidence="5 6" id="KW-0472">Membrane</keyword>
<dbReference type="Gene3D" id="1.20.950.20">
    <property type="entry name" value="Transmembrane di-heme cytochromes, Chain C"/>
    <property type="match status" value="1"/>
</dbReference>
<reference evidence="8 9" key="1">
    <citation type="submission" date="2015-09" db="EMBL/GenBank/DDBJ databases">
        <title>Complete genome of Psychrobacter urativorans R10.10B.</title>
        <authorList>
            <person name="See-Too W.S."/>
            <person name="Chan K.G."/>
        </authorList>
    </citation>
    <scope>NUCLEOTIDE SEQUENCE [LARGE SCALE GENOMIC DNA]</scope>
    <source>
        <strain evidence="8 9">R10.10B</strain>
    </source>
</reference>
<feature type="transmembrane region" description="Helical" evidence="6">
    <location>
        <begin position="32"/>
        <end position="53"/>
    </location>
</feature>
<dbReference type="GO" id="GO:0005886">
    <property type="term" value="C:plasma membrane"/>
    <property type="evidence" value="ECO:0007669"/>
    <property type="project" value="UniProtKB-SubCell"/>
</dbReference>
<keyword evidence="9" id="KW-1185">Reference proteome</keyword>
<dbReference type="PANTHER" id="PTHR30485">
    <property type="entry name" value="NI/FE-HYDROGENASE 1 B-TYPE CYTOCHROME SUBUNIT"/>
    <property type="match status" value="1"/>
</dbReference>
<evidence type="ECO:0000256" key="4">
    <source>
        <dbReference type="ARBA" id="ARBA00022989"/>
    </source>
</evidence>
<evidence type="ECO:0000313" key="8">
    <source>
        <dbReference type="EMBL" id="ALF60678.1"/>
    </source>
</evidence>
<dbReference type="KEGG" id="pur:AOC03_00985"/>
<feature type="transmembrane region" description="Helical" evidence="6">
    <location>
        <begin position="135"/>
        <end position="153"/>
    </location>
</feature>
<dbReference type="InterPro" id="IPR011577">
    <property type="entry name" value="Cyt_b561_bac/Ni-Hgenase"/>
</dbReference>
<dbReference type="STRING" id="45610.AOC03_00985"/>
<evidence type="ECO:0000313" key="9">
    <source>
        <dbReference type="Proteomes" id="UP000059847"/>
    </source>
</evidence>
<evidence type="ECO:0000256" key="6">
    <source>
        <dbReference type="SAM" id="Phobius"/>
    </source>
</evidence>
<dbReference type="InterPro" id="IPR016174">
    <property type="entry name" value="Di-haem_cyt_TM"/>
</dbReference>
<dbReference type="GO" id="GO:0020037">
    <property type="term" value="F:heme binding"/>
    <property type="evidence" value="ECO:0007669"/>
    <property type="project" value="TreeGrafter"/>
</dbReference>
<gene>
    <name evidence="8" type="ORF">AOC03_00985</name>
</gene>
<evidence type="ECO:0000256" key="2">
    <source>
        <dbReference type="ARBA" id="ARBA00022475"/>
    </source>
</evidence>
<evidence type="ECO:0000259" key="7">
    <source>
        <dbReference type="Pfam" id="PF01292"/>
    </source>
</evidence>
<organism evidence="8 9">
    <name type="scientific">Psychrobacter urativorans</name>
    <dbReference type="NCBI Taxonomy" id="45610"/>
    <lineage>
        <taxon>Bacteria</taxon>
        <taxon>Pseudomonadati</taxon>
        <taxon>Pseudomonadota</taxon>
        <taxon>Gammaproteobacteria</taxon>
        <taxon>Moraxellales</taxon>
        <taxon>Moraxellaceae</taxon>
        <taxon>Psychrobacter</taxon>
    </lineage>
</organism>
<dbReference type="GO" id="GO:0009055">
    <property type="term" value="F:electron transfer activity"/>
    <property type="evidence" value="ECO:0007669"/>
    <property type="project" value="InterPro"/>
</dbReference>